<reference evidence="1 2" key="1">
    <citation type="submission" date="2024-01" db="EMBL/GenBank/DDBJ databases">
        <title>The genome of the rayed Mediterranean limpet Patella caerulea (Linnaeus, 1758).</title>
        <authorList>
            <person name="Anh-Thu Weber A."/>
            <person name="Halstead-Nussloch G."/>
        </authorList>
    </citation>
    <scope>NUCLEOTIDE SEQUENCE [LARGE SCALE GENOMIC DNA]</scope>
    <source>
        <strain evidence="1">AATW-2023a</strain>
        <tissue evidence="1">Whole specimen</tissue>
    </source>
</reference>
<proteinExistence type="predicted"/>
<dbReference type="EMBL" id="JAZGQO010000007">
    <property type="protein sequence ID" value="KAK6182003.1"/>
    <property type="molecule type" value="Genomic_DNA"/>
</dbReference>
<protein>
    <submittedName>
        <fullName evidence="1">Uncharacterized protein</fullName>
    </submittedName>
</protein>
<dbReference type="Proteomes" id="UP001347796">
    <property type="component" value="Unassembled WGS sequence"/>
</dbReference>
<dbReference type="SUPFAM" id="SSF52058">
    <property type="entry name" value="L domain-like"/>
    <property type="match status" value="1"/>
</dbReference>
<gene>
    <name evidence="1" type="ORF">SNE40_009776</name>
</gene>
<accession>A0AAN8JZN5</accession>
<dbReference type="InterPro" id="IPR032675">
    <property type="entry name" value="LRR_dom_sf"/>
</dbReference>
<dbReference type="AlphaFoldDB" id="A0AAN8JZN5"/>
<name>A0AAN8JZN5_PATCE</name>
<evidence type="ECO:0000313" key="2">
    <source>
        <dbReference type="Proteomes" id="UP001347796"/>
    </source>
</evidence>
<keyword evidence="2" id="KW-1185">Reference proteome</keyword>
<organism evidence="1 2">
    <name type="scientific">Patella caerulea</name>
    <name type="common">Rayed Mediterranean limpet</name>
    <dbReference type="NCBI Taxonomy" id="87958"/>
    <lineage>
        <taxon>Eukaryota</taxon>
        <taxon>Metazoa</taxon>
        <taxon>Spiralia</taxon>
        <taxon>Lophotrochozoa</taxon>
        <taxon>Mollusca</taxon>
        <taxon>Gastropoda</taxon>
        <taxon>Patellogastropoda</taxon>
        <taxon>Patelloidea</taxon>
        <taxon>Patellidae</taxon>
        <taxon>Patella</taxon>
    </lineage>
</organism>
<sequence>MSNTETGGDTMNVEESLSEKYREPFLQSIPHQVEEKHHGAKTCYNYTAKDEEIIREVCVNNGINFNRVFNDDQSLEVLEMFFSGFPQMIGLNHFPNLRTLTIIGQSIQRIEGLTNLRNLQQLWLCECEITVR</sequence>
<dbReference type="Gene3D" id="3.80.10.10">
    <property type="entry name" value="Ribonuclease Inhibitor"/>
    <property type="match status" value="1"/>
</dbReference>
<evidence type="ECO:0000313" key="1">
    <source>
        <dbReference type="EMBL" id="KAK6182003.1"/>
    </source>
</evidence>
<comment type="caution">
    <text evidence="1">The sequence shown here is derived from an EMBL/GenBank/DDBJ whole genome shotgun (WGS) entry which is preliminary data.</text>
</comment>